<gene>
    <name evidence="1" type="ORF">CVLEPA_LOCUS2450</name>
</gene>
<accession>A0ABP0EZ41</accession>
<evidence type="ECO:0008006" key="3">
    <source>
        <dbReference type="Google" id="ProtNLM"/>
    </source>
</evidence>
<evidence type="ECO:0000313" key="2">
    <source>
        <dbReference type="Proteomes" id="UP001642483"/>
    </source>
</evidence>
<organism evidence="1 2">
    <name type="scientific">Clavelina lepadiformis</name>
    <name type="common">Light-bulb sea squirt</name>
    <name type="synonym">Ascidia lepadiformis</name>
    <dbReference type="NCBI Taxonomy" id="159417"/>
    <lineage>
        <taxon>Eukaryota</taxon>
        <taxon>Metazoa</taxon>
        <taxon>Chordata</taxon>
        <taxon>Tunicata</taxon>
        <taxon>Ascidiacea</taxon>
        <taxon>Aplousobranchia</taxon>
        <taxon>Clavelinidae</taxon>
        <taxon>Clavelina</taxon>
    </lineage>
</organism>
<dbReference type="Proteomes" id="UP001642483">
    <property type="component" value="Unassembled WGS sequence"/>
</dbReference>
<sequence length="103" mass="11680">MSALAARKSFLLAACNENAAFVFFQPESCSQRTDNERGHYLEGRVASIDALLLHSTKTSPRNREHCFLFADNYRFIELGHSCQHRGVTNVSTNNASRIFRKTE</sequence>
<comment type="caution">
    <text evidence="1">The sequence shown here is derived from an EMBL/GenBank/DDBJ whole genome shotgun (WGS) entry which is preliminary data.</text>
</comment>
<dbReference type="EMBL" id="CAWYQH010000001">
    <property type="protein sequence ID" value="CAK8672762.1"/>
    <property type="molecule type" value="Genomic_DNA"/>
</dbReference>
<keyword evidence="2" id="KW-1185">Reference proteome</keyword>
<evidence type="ECO:0000313" key="1">
    <source>
        <dbReference type="EMBL" id="CAK8672762.1"/>
    </source>
</evidence>
<proteinExistence type="predicted"/>
<reference evidence="1 2" key="1">
    <citation type="submission" date="2024-02" db="EMBL/GenBank/DDBJ databases">
        <authorList>
            <person name="Daric V."/>
            <person name="Darras S."/>
        </authorList>
    </citation>
    <scope>NUCLEOTIDE SEQUENCE [LARGE SCALE GENOMIC DNA]</scope>
</reference>
<protein>
    <recommendedName>
        <fullName evidence="3">Secreted protein</fullName>
    </recommendedName>
</protein>
<name>A0ABP0EZ41_CLALP</name>